<dbReference type="InterPro" id="IPR024624">
    <property type="entry name" value="Pyridox_Oxase_Alr4036_FMN-bd"/>
</dbReference>
<evidence type="ECO:0000313" key="2">
    <source>
        <dbReference type="EMBL" id="KAG9247363.1"/>
    </source>
</evidence>
<dbReference type="OrthoDB" id="5394411at2759"/>
<dbReference type="PANTHER" id="PTHR28243:SF1">
    <property type="entry name" value="PYRIDOXAMINE 5'-PHOSPHATE OXIDASE ALR4036 FAMILY FMN-BINDING DOMAIN-CONTAINING PROTEIN"/>
    <property type="match status" value="1"/>
</dbReference>
<protein>
    <submittedName>
        <fullName evidence="2">Pyridoxamine 5'-phosphate oxidase-domain-containing protein</fullName>
    </submittedName>
</protein>
<dbReference type="Proteomes" id="UP000887226">
    <property type="component" value="Unassembled WGS sequence"/>
</dbReference>
<reference evidence="2" key="1">
    <citation type="journal article" date="2021" name="IMA Fungus">
        <title>Genomic characterization of three marine fungi, including Emericellopsis atlantica sp. nov. with signatures of a generalist lifestyle and marine biomass degradation.</title>
        <authorList>
            <person name="Hagestad O.C."/>
            <person name="Hou L."/>
            <person name="Andersen J.H."/>
            <person name="Hansen E.H."/>
            <person name="Altermark B."/>
            <person name="Li C."/>
            <person name="Kuhnert E."/>
            <person name="Cox R.J."/>
            <person name="Crous P.W."/>
            <person name="Spatafora J.W."/>
            <person name="Lail K."/>
            <person name="Amirebrahimi M."/>
            <person name="Lipzen A."/>
            <person name="Pangilinan J."/>
            <person name="Andreopoulos W."/>
            <person name="Hayes R.D."/>
            <person name="Ng V."/>
            <person name="Grigoriev I.V."/>
            <person name="Jackson S.A."/>
            <person name="Sutton T.D.S."/>
            <person name="Dobson A.D.W."/>
            <person name="Rama T."/>
        </authorList>
    </citation>
    <scope>NUCLEOTIDE SEQUENCE</scope>
    <source>
        <strain evidence="2">TRa3180A</strain>
    </source>
</reference>
<dbReference type="AlphaFoldDB" id="A0A9P8CHK3"/>
<name>A0A9P8CHK3_9HELO</name>
<organism evidence="2 3">
    <name type="scientific">Calycina marina</name>
    <dbReference type="NCBI Taxonomy" id="1763456"/>
    <lineage>
        <taxon>Eukaryota</taxon>
        <taxon>Fungi</taxon>
        <taxon>Dikarya</taxon>
        <taxon>Ascomycota</taxon>
        <taxon>Pezizomycotina</taxon>
        <taxon>Leotiomycetes</taxon>
        <taxon>Helotiales</taxon>
        <taxon>Pezizellaceae</taxon>
        <taxon>Calycina</taxon>
    </lineage>
</organism>
<dbReference type="PANTHER" id="PTHR28243">
    <property type="entry name" value="AGL049CP"/>
    <property type="match status" value="1"/>
</dbReference>
<gene>
    <name evidence="2" type="ORF">BJ878DRAFT_190853</name>
</gene>
<dbReference type="Pfam" id="PF12766">
    <property type="entry name" value="Pyridox_oxase_2"/>
    <property type="match status" value="1"/>
</dbReference>
<feature type="domain" description="Pyridoxamine 5'-phosphate oxidase Alr4036 family FMN-binding" evidence="1">
    <location>
        <begin position="10"/>
        <end position="136"/>
    </location>
</feature>
<evidence type="ECO:0000259" key="1">
    <source>
        <dbReference type="Pfam" id="PF12766"/>
    </source>
</evidence>
<dbReference type="SUPFAM" id="SSF50475">
    <property type="entry name" value="FMN-binding split barrel"/>
    <property type="match status" value="1"/>
</dbReference>
<dbReference type="InterPro" id="IPR012349">
    <property type="entry name" value="Split_barrel_FMN-bd"/>
</dbReference>
<keyword evidence="3" id="KW-1185">Reference proteome</keyword>
<comment type="caution">
    <text evidence="2">The sequence shown here is derived from an EMBL/GenBank/DDBJ whole genome shotgun (WGS) entry which is preliminary data.</text>
</comment>
<proteinExistence type="predicted"/>
<dbReference type="GO" id="GO:0010181">
    <property type="term" value="F:FMN binding"/>
    <property type="evidence" value="ECO:0007669"/>
    <property type="project" value="InterPro"/>
</dbReference>
<dbReference type="Gene3D" id="2.30.110.10">
    <property type="entry name" value="Electron Transport, Fmn-binding Protein, Chain A"/>
    <property type="match status" value="1"/>
</dbReference>
<accession>A0A9P8CHK3</accession>
<dbReference type="EMBL" id="MU253774">
    <property type="protein sequence ID" value="KAG9247363.1"/>
    <property type="molecule type" value="Genomic_DNA"/>
</dbReference>
<sequence>MSSASGTTAAPWRPLFNTHISKMESPEFIFTSLEPAKDKNAVIPCVPRARTCVYRGMWAELPENKHQEAPMNERVYSSDSLTLTTDVRMNKIPQIVESVPGHEEVSGSGGGGPVEAVFWVKDVSTQWRFRGRAYIVGPDIEDDSISGVKLVKQEIGERMKVVKEEGKESWSWSTEFTAHFGNLSPGMRGSFKNPPPGTSVSVPPEEGLALGQKVNDLHDEIARKNFRVVIIKPDEVEQLDLTDPEKGRRWKFTYVGSDEQKDVDLGEWKKEELWP</sequence>
<evidence type="ECO:0000313" key="3">
    <source>
        <dbReference type="Proteomes" id="UP000887226"/>
    </source>
</evidence>